<feature type="transmembrane region" description="Helical" evidence="8">
    <location>
        <begin position="273"/>
        <end position="297"/>
    </location>
</feature>
<feature type="transmembrane region" description="Helical" evidence="8">
    <location>
        <begin position="1029"/>
        <end position="1047"/>
    </location>
</feature>
<dbReference type="GO" id="GO:0005524">
    <property type="term" value="F:ATP binding"/>
    <property type="evidence" value="ECO:0007669"/>
    <property type="project" value="UniProtKB-KW"/>
</dbReference>
<evidence type="ECO:0000313" key="11">
    <source>
        <dbReference type="EMBL" id="KAL3389319.1"/>
    </source>
</evidence>
<dbReference type="Pfam" id="PF00664">
    <property type="entry name" value="ABC_membrane"/>
    <property type="match status" value="2"/>
</dbReference>
<dbReference type="PANTHER" id="PTHR24223">
    <property type="entry name" value="ATP-BINDING CASSETTE SUB-FAMILY C"/>
    <property type="match status" value="1"/>
</dbReference>
<feature type="transmembrane region" description="Helical" evidence="8">
    <location>
        <begin position="1000"/>
        <end position="1022"/>
    </location>
</feature>
<evidence type="ECO:0000256" key="3">
    <source>
        <dbReference type="ARBA" id="ARBA00022692"/>
    </source>
</evidence>
<evidence type="ECO:0000256" key="6">
    <source>
        <dbReference type="ARBA" id="ARBA00022989"/>
    </source>
</evidence>
<feature type="transmembrane region" description="Helical" evidence="8">
    <location>
        <begin position="1143"/>
        <end position="1164"/>
    </location>
</feature>
<feature type="domain" description="ABC transmembrane type-1" evidence="10">
    <location>
        <begin position="262"/>
        <end position="485"/>
    </location>
</feature>
<dbReference type="GO" id="GO:0016020">
    <property type="term" value="C:membrane"/>
    <property type="evidence" value="ECO:0007669"/>
    <property type="project" value="UniProtKB-SubCell"/>
</dbReference>
<keyword evidence="12" id="KW-1185">Reference proteome</keyword>
<dbReference type="EMBL" id="JBJJXI010000123">
    <property type="protein sequence ID" value="KAL3389319.1"/>
    <property type="molecule type" value="Genomic_DNA"/>
</dbReference>
<dbReference type="Proteomes" id="UP001627154">
    <property type="component" value="Unassembled WGS sequence"/>
</dbReference>
<feature type="domain" description="ABC transmembrane type-1" evidence="10">
    <location>
        <begin position="895"/>
        <end position="1131"/>
    </location>
</feature>
<dbReference type="Gene3D" id="1.20.1560.10">
    <property type="entry name" value="ABC transporter type 1, transmembrane domain"/>
    <property type="match status" value="2"/>
</dbReference>
<keyword evidence="7 8" id="KW-0472">Membrane</keyword>
<dbReference type="PROSITE" id="PS50893">
    <property type="entry name" value="ABC_TRANSPORTER_2"/>
    <property type="match status" value="1"/>
</dbReference>
<feature type="transmembrane region" description="Helical" evidence="8">
    <location>
        <begin position="457"/>
        <end position="479"/>
    </location>
</feature>
<feature type="transmembrane region" description="Helical" evidence="8">
    <location>
        <begin position="972"/>
        <end position="994"/>
    </location>
</feature>
<dbReference type="InterPro" id="IPR036640">
    <property type="entry name" value="ABC1_TM_sf"/>
</dbReference>
<accession>A0ABD2W992</accession>
<evidence type="ECO:0000256" key="1">
    <source>
        <dbReference type="ARBA" id="ARBA00004370"/>
    </source>
</evidence>
<feature type="transmembrane region" description="Helical" evidence="8">
    <location>
        <begin position="1115"/>
        <end position="1136"/>
    </location>
</feature>
<keyword evidence="6 8" id="KW-1133">Transmembrane helix</keyword>
<dbReference type="InterPro" id="IPR003439">
    <property type="entry name" value="ABC_transporter-like_ATP-bd"/>
</dbReference>
<keyword evidence="3 8" id="KW-0812">Transmembrane</keyword>
<feature type="domain" description="ABC transporter" evidence="9">
    <location>
        <begin position="585"/>
        <end position="803"/>
    </location>
</feature>
<name>A0ABD2W992_9HYME</name>
<evidence type="ECO:0000256" key="4">
    <source>
        <dbReference type="ARBA" id="ARBA00022741"/>
    </source>
</evidence>
<dbReference type="SUPFAM" id="SSF52540">
    <property type="entry name" value="P-loop containing nucleoside triphosphate hydrolases"/>
    <property type="match status" value="2"/>
</dbReference>
<evidence type="ECO:0000256" key="7">
    <source>
        <dbReference type="ARBA" id="ARBA00023136"/>
    </source>
</evidence>
<feature type="transmembrane region" description="Helical" evidence="8">
    <location>
        <begin position="893"/>
        <end position="918"/>
    </location>
</feature>
<organism evidence="11 12">
    <name type="scientific">Trichogramma kaykai</name>
    <dbReference type="NCBI Taxonomy" id="54128"/>
    <lineage>
        <taxon>Eukaryota</taxon>
        <taxon>Metazoa</taxon>
        <taxon>Ecdysozoa</taxon>
        <taxon>Arthropoda</taxon>
        <taxon>Hexapoda</taxon>
        <taxon>Insecta</taxon>
        <taxon>Pterygota</taxon>
        <taxon>Neoptera</taxon>
        <taxon>Endopterygota</taxon>
        <taxon>Hymenoptera</taxon>
        <taxon>Apocrita</taxon>
        <taxon>Proctotrupomorpha</taxon>
        <taxon>Chalcidoidea</taxon>
        <taxon>Trichogrammatidae</taxon>
        <taxon>Trichogramma</taxon>
    </lineage>
</organism>
<evidence type="ECO:0000256" key="2">
    <source>
        <dbReference type="ARBA" id="ARBA00022448"/>
    </source>
</evidence>
<dbReference type="PROSITE" id="PS50929">
    <property type="entry name" value="ABC_TM1F"/>
    <property type="match status" value="2"/>
</dbReference>
<feature type="transmembrane region" description="Helical" evidence="8">
    <location>
        <begin position="183"/>
        <end position="209"/>
    </location>
</feature>
<comment type="caution">
    <text evidence="11">The sequence shown here is derived from an EMBL/GenBank/DDBJ whole genome shotgun (WGS) entry which is preliminary data.</text>
</comment>
<keyword evidence="4" id="KW-0547">Nucleotide-binding</keyword>
<feature type="transmembrane region" description="Helical" evidence="8">
    <location>
        <begin position="930"/>
        <end position="951"/>
    </location>
</feature>
<protein>
    <submittedName>
        <fullName evidence="11">Uncharacterized protein</fullName>
    </submittedName>
</protein>
<dbReference type="InterPro" id="IPR027417">
    <property type="entry name" value="P-loop_NTPase"/>
</dbReference>
<dbReference type="Gene3D" id="3.40.50.300">
    <property type="entry name" value="P-loop containing nucleotide triphosphate hydrolases"/>
    <property type="match status" value="2"/>
</dbReference>
<comment type="subcellular location">
    <subcellularLocation>
        <location evidence="1">Membrane</location>
    </subcellularLocation>
</comment>
<reference evidence="11 12" key="1">
    <citation type="journal article" date="2024" name="bioRxiv">
        <title>A reference genome for Trichogramma kaykai: A tiny desert-dwelling parasitoid wasp with competing sex-ratio distorters.</title>
        <authorList>
            <person name="Culotta J."/>
            <person name="Lindsey A.R."/>
        </authorList>
    </citation>
    <scope>NUCLEOTIDE SEQUENCE [LARGE SCALE GENOMIC DNA]</scope>
    <source>
        <strain evidence="11 12">KSX58</strain>
    </source>
</reference>
<dbReference type="InterPro" id="IPR011527">
    <property type="entry name" value="ABC1_TM_dom"/>
</dbReference>
<proteinExistence type="predicted"/>
<keyword evidence="2" id="KW-0813">Transport</keyword>
<dbReference type="SUPFAM" id="SSF90123">
    <property type="entry name" value="ABC transporter transmembrane region"/>
    <property type="match status" value="2"/>
</dbReference>
<evidence type="ECO:0000259" key="10">
    <source>
        <dbReference type="PROSITE" id="PS50929"/>
    </source>
</evidence>
<keyword evidence="5" id="KW-0067">ATP-binding</keyword>
<dbReference type="PANTHER" id="PTHR24223:SF447">
    <property type="entry name" value="MULTIDRUG RESISTANCE-ASSOCIATED PROTEIN 5"/>
    <property type="match status" value="1"/>
</dbReference>
<evidence type="ECO:0000259" key="9">
    <source>
        <dbReference type="PROSITE" id="PS50893"/>
    </source>
</evidence>
<evidence type="ECO:0000256" key="5">
    <source>
        <dbReference type="ARBA" id="ARBA00022840"/>
    </source>
</evidence>
<dbReference type="InterPro" id="IPR003593">
    <property type="entry name" value="AAA+_ATPase"/>
</dbReference>
<dbReference type="InterPro" id="IPR050173">
    <property type="entry name" value="ABC_transporter_C-like"/>
</dbReference>
<sequence length="1450" mass="162529">MSTSSNRSSSRNSFLNQPVYDHPGAIATAATTATSNTASFTSRINSSRSSLASFPNNSIISQRTVTSLKQPSSAYVPQDRFSRYLTALSSLAFIKFKRLPGSELPLDKIGLITSITLGWLTEYLNAGFKNSMRDKIMPSLSQRETCDVNGPRLESLLQAHFVEKGQAGASIPRVAWRFVRTRVLIGSFLHFLGTLLSLMGPIFILSTVLESSDRRGLMTDAASSNATNATDVSLRFVDFSTTVPNISDHNDTITISNTSIQYNDVINYYDFNIFTYTAALVVVEIVSQFLVAWSSALNLRTACRLRSACLAVCYKKLLRSSLINSTGAQQTLTYFVPDSETLHELVGVGPLVFSGPAALIIVTVYTYNALGAWALSGIVMVLILYSSLVVSAYFTKSYAGRAIEYSLKRISLVEEFVSNIQLAKITLWDRHFHDKIKDVRKKELAEMRYGGFSEGCGLSMIHMLPVFSLVTITLVSLILDKQISFVRYGPVLVLFLVNLKLCIRTSWMALSSISRGLSFLNKLKEILTLQEPDKFYEKPIDKNYSVIIHNGNFTWSKNSNDSNNKLRTVQNGKRSSRFYVDGEQLNAIEFNFSSPLVTTLSEIDFYVPKGKLVGIYGHQDSGKSSFLLSILGQLRRTGGNVAVDGTFAYVSREPWLMDGTVKENILFGEHPDNNKLSRMVRAAKLTNDIATLPELEDTEIDSINLTLAFKQKLSMARICYAQRDINLIDEPLSDLSVNERIEVFDRCISHLLGYKTVIVASDRVELLSRCHVIYVMVDGRIIANGNHEELVRCNTQYAKLTSHQMKTIMQQQKKPKNGDYSSSSPSRLTASTGKELISSNGSSFNSIDRKDDSARLLYGKHLDFPVIQCSFDETAKPKTGTTVYQSYSGGWSVCILLCLLSIFYACSVAIAPYCIIHVQQKDTEEIKMSLGVLATLVGFLVGCGIILLVAYSKTIFMASAKLHENWIENLSCAQIPVFSTSTISFILNICSLNLQEVDSALPRSIIIVLINIGISIVSIVILGIISPWLILPVLAYAICALLCSIYIRRAVLCLHELKVSSATFVLNYINNTVLGRATIQAFAREKDFTKKYYKLFNENSTYDLMLYATKLWLEFRLKMLSVLVLCSVIFLTEVFIKNSNSTSWLCLAYVITMQLSFSVLHGVGAVNNIYTSLMAINSIDHYIKTIPKEKEGSARVRINWPTEGSIEFRDVFLFDREESNHRPLKFNIANSQTISLISNRLETRKAFVSAMFRFFELPGGEITIDRASVSQLPLNTLRRCICFIPGNPTLFSGTIRYNLDPSEKLTDQTLMMILQKVYLWEKILRLPEKLVSNSRNLFNVYEKILIFLARALLSEHVKIIILEEPEMDVTDKRGEILEIVLKNVFAEYTIIRLANHKVKGCSKYIPLDDEIDDYNYDRASSDLSQMTDPIYDTIPSIKSEETPNTRLSSE</sequence>
<feature type="transmembrane region" description="Helical" evidence="8">
    <location>
        <begin position="373"/>
        <end position="394"/>
    </location>
</feature>
<dbReference type="Pfam" id="PF00005">
    <property type="entry name" value="ABC_tran"/>
    <property type="match status" value="1"/>
</dbReference>
<gene>
    <name evidence="11" type="ORF">TKK_015564</name>
</gene>
<feature type="transmembrane region" description="Helical" evidence="8">
    <location>
        <begin position="345"/>
        <end position="367"/>
    </location>
</feature>
<evidence type="ECO:0000313" key="12">
    <source>
        <dbReference type="Proteomes" id="UP001627154"/>
    </source>
</evidence>
<evidence type="ECO:0000256" key="8">
    <source>
        <dbReference type="SAM" id="Phobius"/>
    </source>
</evidence>
<dbReference type="SMART" id="SM00382">
    <property type="entry name" value="AAA"/>
    <property type="match status" value="1"/>
</dbReference>